<feature type="signal peptide" evidence="6">
    <location>
        <begin position="1"/>
        <end position="21"/>
    </location>
</feature>
<dbReference type="PANTHER" id="PTHR19277:SF161">
    <property type="entry name" value="LAMININ G DOMAIN-CONTAINING PROTEIN"/>
    <property type="match status" value="1"/>
</dbReference>
<comment type="subcellular location">
    <subcellularLocation>
        <location evidence="6">Secreted</location>
    </subcellularLocation>
</comment>
<dbReference type="SUPFAM" id="SSF49899">
    <property type="entry name" value="Concanavalin A-like lectins/glucanases"/>
    <property type="match status" value="1"/>
</dbReference>
<evidence type="ECO:0000256" key="6">
    <source>
        <dbReference type="RuleBase" id="RU362112"/>
    </source>
</evidence>
<evidence type="ECO:0000256" key="1">
    <source>
        <dbReference type="ARBA" id="ARBA00022723"/>
    </source>
</evidence>
<dbReference type="EMBL" id="CAWYQH010000024">
    <property type="protein sequence ID" value="CAK8675669.1"/>
    <property type="molecule type" value="Genomic_DNA"/>
</dbReference>
<sequence length="225" mass="25017">MAHRMVTLVCLFTLGVAVTKGCSVNQFYFPNAKQTSNFVRYRSYFPQMFKAGTACLWVNPQTTSGFIPLASYAIGSQNNEWIIGIDNGKVSLYIHGPHTLFPVTVSINIWTHLCVWFDTSSHQVGVFKNGEDVDRATYNGEYVRGGGALVLGQEQDSVGGSFDSNQSFGGYIRSFMVWPRKLSSYEMNNIAQNCNCPVDTSVEMNMDRAEIYGAVSYEVSTCRTV</sequence>
<comment type="cofactor">
    <cofactor evidence="6">
        <name>Ca(2+)</name>
        <dbReference type="ChEBI" id="CHEBI:29108"/>
    </cofactor>
    <text evidence="6">Binds 2 calcium ions per subunit.</text>
</comment>
<evidence type="ECO:0000313" key="8">
    <source>
        <dbReference type="EMBL" id="CAK8675669.1"/>
    </source>
</evidence>
<comment type="similarity">
    <text evidence="6">Belongs to the pentraxin family.</text>
</comment>
<keyword evidence="3 5" id="KW-1015">Disulfide bond</keyword>
<organism evidence="8 9">
    <name type="scientific">Clavelina lepadiformis</name>
    <name type="common">Light-bulb sea squirt</name>
    <name type="synonym">Ascidia lepadiformis</name>
    <dbReference type="NCBI Taxonomy" id="159417"/>
    <lineage>
        <taxon>Eukaryota</taxon>
        <taxon>Metazoa</taxon>
        <taxon>Chordata</taxon>
        <taxon>Tunicata</taxon>
        <taxon>Ascidiacea</taxon>
        <taxon>Aplousobranchia</taxon>
        <taxon>Clavelinidae</taxon>
        <taxon>Clavelina</taxon>
    </lineage>
</organism>
<name>A0ABP0F7H2_CLALP</name>
<keyword evidence="2 6" id="KW-0106">Calcium</keyword>
<dbReference type="InterPro" id="IPR001759">
    <property type="entry name" value="PTX_dom"/>
</dbReference>
<keyword evidence="4" id="KW-0325">Glycoprotein</keyword>
<feature type="disulfide bond" evidence="5">
    <location>
        <begin position="55"/>
        <end position="114"/>
    </location>
</feature>
<keyword evidence="1 6" id="KW-0479">Metal-binding</keyword>
<dbReference type="Gene3D" id="2.60.120.200">
    <property type="match status" value="1"/>
</dbReference>
<dbReference type="PROSITE" id="PS51828">
    <property type="entry name" value="PTX_2"/>
    <property type="match status" value="1"/>
</dbReference>
<proteinExistence type="inferred from homology"/>
<dbReference type="PANTHER" id="PTHR19277">
    <property type="entry name" value="PENTRAXIN"/>
    <property type="match status" value="1"/>
</dbReference>
<feature type="domain" description="Pentraxin (PTX)" evidence="7">
    <location>
        <begin position="23"/>
        <end position="225"/>
    </location>
</feature>
<evidence type="ECO:0000256" key="4">
    <source>
        <dbReference type="ARBA" id="ARBA00023180"/>
    </source>
</evidence>
<dbReference type="Pfam" id="PF00354">
    <property type="entry name" value="Pentaxin"/>
    <property type="match status" value="1"/>
</dbReference>
<gene>
    <name evidence="8" type="ORF">CVLEPA_LOCUS5217</name>
</gene>
<accession>A0ABP0F7H2</accession>
<dbReference type="PRINTS" id="PR00895">
    <property type="entry name" value="PENTAXIN"/>
</dbReference>
<keyword evidence="6" id="KW-0732">Signal</keyword>
<evidence type="ECO:0000256" key="3">
    <source>
        <dbReference type="ARBA" id="ARBA00023157"/>
    </source>
</evidence>
<evidence type="ECO:0000256" key="5">
    <source>
        <dbReference type="PROSITE-ProRule" id="PRU01172"/>
    </source>
</evidence>
<dbReference type="InterPro" id="IPR013320">
    <property type="entry name" value="ConA-like_dom_sf"/>
</dbReference>
<dbReference type="SMART" id="SM00159">
    <property type="entry name" value="PTX"/>
    <property type="match status" value="1"/>
</dbReference>
<evidence type="ECO:0000256" key="2">
    <source>
        <dbReference type="ARBA" id="ARBA00022837"/>
    </source>
</evidence>
<reference evidence="8 9" key="1">
    <citation type="submission" date="2024-02" db="EMBL/GenBank/DDBJ databases">
        <authorList>
            <person name="Daric V."/>
            <person name="Darras S."/>
        </authorList>
    </citation>
    <scope>NUCLEOTIDE SEQUENCE [LARGE SCALE GENOMIC DNA]</scope>
</reference>
<evidence type="ECO:0000259" key="7">
    <source>
        <dbReference type="PROSITE" id="PS51828"/>
    </source>
</evidence>
<protein>
    <recommendedName>
        <fullName evidence="6">Pentraxin family member</fullName>
    </recommendedName>
</protein>
<dbReference type="InterPro" id="IPR051360">
    <property type="entry name" value="Neuronal_Pentraxin_Related"/>
</dbReference>
<comment type="subunit">
    <text evidence="6">Homopentamer. Pentaxin (or pentraxin) have a discoid arrangement of 5 non-covalently bound subunits.</text>
</comment>
<feature type="chain" id="PRO_5044951592" description="Pentraxin family member" evidence="6">
    <location>
        <begin position="22"/>
        <end position="225"/>
    </location>
</feature>
<comment type="caution">
    <text evidence="8">The sequence shown here is derived from an EMBL/GenBank/DDBJ whole genome shotgun (WGS) entry which is preliminary data.</text>
</comment>
<dbReference type="Proteomes" id="UP001642483">
    <property type="component" value="Unassembled WGS sequence"/>
</dbReference>
<evidence type="ECO:0000313" key="9">
    <source>
        <dbReference type="Proteomes" id="UP001642483"/>
    </source>
</evidence>
<keyword evidence="9" id="KW-1185">Reference proteome</keyword>